<name>D4YXM3_SPHIU</name>
<evidence type="ECO:0000313" key="2">
    <source>
        <dbReference type="Proteomes" id="UP000007753"/>
    </source>
</evidence>
<evidence type="ECO:0000313" key="1">
    <source>
        <dbReference type="EMBL" id="BAI95105.1"/>
    </source>
</evidence>
<dbReference type="AlphaFoldDB" id="D4YXM3"/>
<proteinExistence type="predicted"/>
<dbReference type="Proteomes" id="UP000007753">
    <property type="component" value="Chromosome 1"/>
</dbReference>
<accession>D4YXM3</accession>
<dbReference type="HOGENOM" id="CLU_3189144_0_0_5"/>
<reference evidence="1 2" key="1">
    <citation type="journal article" date="2010" name="J. Bacteriol.">
        <title>Complete genome sequence of the representative gamma-hexachlorocyclohexane-degrading bacterium Sphingobium japonicum UT26.</title>
        <authorList>
            <person name="Nagata Y."/>
            <person name="Ohtsubo Y."/>
            <person name="Endo R."/>
            <person name="Ichikawa N."/>
            <person name="Ankai A."/>
            <person name="Oguchi A."/>
            <person name="Fukui S."/>
            <person name="Fujita N."/>
            <person name="Tsuda M."/>
        </authorList>
    </citation>
    <scope>NUCLEOTIDE SEQUENCE [LARGE SCALE GENOMIC DNA]</scope>
    <source>
        <strain evidence="2">DSM 16413 / CCM 7287 / MTCC 6362 / UT26 / NBRC 101211 / UT26S</strain>
    </source>
</reference>
<keyword evidence="2" id="KW-1185">Reference proteome</keyword>
<protein>
    <submittedName>
        <fullName evidence="1">Uncharacterized protein</fullName>
    </submittedName>
</protein>
<sequence length="46" mass="4973">MWGIERPEAGMSMSLVEKIGGCGFPGEGFQSPTSVRAELVEGLHFF</sequence>
<dbReference type="EMBL" id="AP010803">
    <property type="protein sequence ID" value="BAI95105.1"/>
    <property type="molecule type" value="Genomic_DNA"/>
</dbReference>
<organism evidence="1 2">
    <name type="scientific">Sphingobium indicum (strain DSM 16413 / CCM 7287 / MTCC 6362 / UT26 / NBRC 101211 / UT26S)</name>
    <name type="common">Sphingobium japonicum</name>
    <dbReference type="NCBI Taxonomy" id="452662"/>
    <lineage>
        <taxon>Bacteria</taxon>
        <taxon>Pseudomonadati</taxon>
        <taxon>Pseudomonadota</taxon>
        <taxon>Alphaproteobacteria</taxon>
        <taxon>Sphingomonadales</taxon>
        <taxon>Sphingomonadaceae</taxon>
        <taxon>Sphingobium</taxon>
    </lineage>
</organism>
<gene>
    <name evidence="1" type="ordered locus">SJA_C1-02710</name>
</gene>
<dbReference type="KEGG" id="sjp:SJA_C1-02710"/>